<evidence type="ECO:0000256" key="1">
    <source>
        <dbReference type="ARBA" id="ARBA00023157"/>
    </source>
</evidence>
<feature type="domain" description="Peptidase S1" evidence="3">
    <location>
        <begin position="1"/>
        <end position="165"/>
    </location>
</feature>
<dbReference type="Pfam" id="PF00089">
    <property type="entry name" value="Trypsin"/>
    <property type="match status" value="1"/>
</dbReference>
<organism evidence="4 5">
    <name type="scientific">Biomphalaria glabrata</name>
    <name type="common">Bloodfluke planorb</name>
    <name type="synonym">Freshwater snail</name>
    <dbReference type="NCBI Taxonomy" id="6526"/>
    <lineage>
        <taxon>Eukaryota</taxon>
        <taxon>Metazoa</taxon>
        <taxon>Spiralia</taxon>
        <taxon>Lophotrochozoa</taxon>
        <taxon>Mollusca</taxon>
        <taxon>Gastropoda</taxon>
        <taxon>Heterobranchia</taxon>
        <taxon>Euthyneura</taxon>
        <taxon>Panpulmonata</taxon>
        <taxon>Hygrophila</taxon>
        <taxon>Lymnaeoidea</taxon>
        <taxon>Planorbidae</taxon>
        <taxon>Biomphalaria</taxon>
    </lineage>
</organism>
<evidence type="ECO:0000313" key="5">
    <source>
        <dbReference type="Proteomes" id="UP000076420"/>
    </source>
</evidence>
<dbReference type="SMART" id="SM00020">
    <property type="entry name" value="Tryp_SPc"/>
    <property type="match status" value="1"/>
</dbReference>
<keyword evidence="1" id="KW-1015">Disulfide bond</keyword>
<dbReference type="InterPro" id="IPR043504">
    <property type="entry name" value="Peptidase_S1_PA_chymotrypsin"/>
</dbReference>
<dbReference type="PANTHER" id="PTHR24256">
    <property type="entry name" value="TRYPTASE-RELATED"/>
    <property type="match status" value="1"/>
</dbReference>
<evidence type="ECO:0000313" key="4">
    <source>
        <dbReference type="EnsemblMetazoa" id="BGLB021495-PA"/>
    </source>
</evidence>
<dbReference type="VEuPathDB" id="VectorBase:BGLAX_031005"/>
<dbReference type="SUPFAM" id="SSF50494">
    <property type="entry name" value="Trypsin-like serine proteases"/>
    <property type="match status" value="1"/>
</dbReference>
<reference evidence="4" key="1">
    <citation type="submission" date="2020-05" db="UniProtKB">
        <authorList>
            <consortium name="EnsemblMetazoa"/>
        </authorList>
    </citation>
    <scope>IDENTIFICATION</scope>
    <source>
        <strain evidence="4">BB02</strain>
    </source>
</reference>
<protein>
    <recommendedName>
        <fullName evidence="3">Peptidase S1 domain-containing protein</fullName>
    </recommendedName>
</protein>
<dbReference type="EnsemblMetazoa" id="BGLB021495-RA">
    <property type="protein sequence ID" value="BGLB021495-PA"/>
    <property type="gene ID" value="BGLB021495"/>
</dbReference>
<dbReference type="STRING" id="6526.A0A2C9KMY1"/>
<dbReference type="InterPro" id="IPR009003">
    <property type="entry name" value="Peptidase_S1_PA"/>
</dbReference>
<dbReference type="InterPro" id="IPR051487">
    <property type="entry name" value="Ser/Thr_Proteases_Immune/Dev"/>
</dbReference>
<dbReference type="PROSITE" id="PS50240">
    <property type="entry name" value="TRYPSIN_DOM"/>
    <property type="match status" value="1"/>
</dbReference>
<gene>
    <name evidence="4" type="primary">106065872</name>
</gene>
<dbReference type="Proteomes" id="UP000076420">
    <property type="component" value="Unassembled WGS sequence"/>
</dbReference>
<evidence type="ECO:0000259" key="3">
    <source>
        <dbReference type="PROSITE" id="PS50240"/>
    </source>
</evidence>
<dbReference type="VEuPathDB" id="VectorBase:BGLB021495"/>
<proteinExistence type="inferred from homology"/>
<name>A0A2C9KMY1_BIOGL</name>
<accession>A0A2C9KMY1</accession>
<dbReference type="OrthoDB" id="10012881at2759"/>
<sequence>MNGVSVHPSFDYVEPNNDIAMLTLSSPIDLTKPCARPLCFDPKFQLTPGQLCKTAGWDLDFGVSTPYILKSATVAIYLGTDCNSYAPSTVHLTSPTKQICTLKPEDGIDICIVGGGGPLFCQHDETKQWSLVGVMAYSHTCLETRMANVFTNSLVYASWIEHEMQRDL</sequence>
<dbReference type="GO" id="GO:0004252">
    <property type="term" value="F:serine-type endopeptidase activity"/>
    <property type="evidence" value="ECO:0007669"/>
    <property type="project" value="InterPro"/>
</dbReference>
<dbReference type="GO" id="GO:0006508">
    <property type="term" value="P:proteolysis"/>
    <property type="evidence" value="ECO:0007669"/>
    <property type="project" value="InterPro"/>
</dbReference>
<dbReference type="Gene3D" id="2.40.10.10">
    <property type="entry name" value="Trypsin-like serine proteases"/>
    <property type="match status" value="1"/>
</dbReference>
<dbReference type="AlphaFoldDB" id="A0A2C9KMY1"/>
<dbReference type="InterPro" id="IPR001254">
    <property type="entry name" value="Trypsin_dom"/>
</dbReference>
<dbReference type="KEGG" id="bgt:106065872"/>
<evidence type="ECO:0000256" key="2">
    <source>
        <dbReference type="ARBA" id="ARBA00024195"/>
    </source>
</evidence>
<comment type="similarity">
    <text evidence="2">Belongs to the peptidase S1 family. CLIP subfamily.</text>
</comment>